<keyword evidence="4 12" id="KW-0963">Cytoplasm</keyword>
<reference evidence="14" key="1">
    <citation type="journal article" date="2020" name="mSystems">
        <title>Genome- and Community-Level Interaction Insights into Carbon Utilization and Element Cycling Functions of Hydrothermarchaeota in Hydrothermal Sediment.</title>
        <authorList>
            <person name="Zhou Z."/>
            <person name="Liu Y."/>
            <person name="Xu W."/>
            <person name="Pan J."/>
            <person name="Luo Z.H."/>
            <person name="Li M."/>
        </authorList>
    </citation>
    <scope>NUCLEOTIDE SEQUENCE [LARGE SCALE GENOMIC DNA]</scope>
    <source>
        <strain evidence="14">SpSt-381</strain>
    </source>
</reference>
<feature type="domain" description="Cysteinyl-tRNA synthetase class Ia DALR" evidence="13">
    <location>
        <begin position="351"/>
        <end position="415"/>
    </location>
</feature>
<proteinExistence type="inferred from homology"/>
<keyword evidence="7 12" id="KW-0547">Nucleotide-binding</keyword>
<feature type="binding site" evidence="12">
    <location>
        <position position="269"/>
    </location>
    <ligand>
        <name>ATP</name>
        <dbReference type="ChEBI" id="CHEBI:30616"/>
    </ligand>
</feature>
<dbReference type="PANTHER" id="PTHR10890">
    <property type="entry name" value="CYSTEINYL-TRNA SYNTHETASE"/>
    <property type="match status" value="1"/>
</dbReference>
<name>A0A832MKU5_UNCEI</name>
<dbReference type="InterPro" id="IPR015273">
    <property type="entry name" value="Cys-tRNA-synt_Ia_DALR"/>
</dbReference>
<comment type="subunit">
    <text evidence="3 12">Monomer.</text>
</comment>
<dbReference type="PANTHER" id="PTHR10890:SF3">
    <property type="entry name" value="CYSTEINE--TRNA LIGASE, CYTOPLASMIC"/>
    <property type="match status" value="1"/>
</dbReference>
<feature type="binding site" evidence="12">
    <location>
        <position position="29"/>
    </location>
    <ligand>
        <name>Zn(2+)</name>
        <dbReference type="ChEBI" id="CHEBI:29105"/>
    </ligand>
</feature>
<comment type="catalytic activity">
    <reaction evidence="12">
        <text>tRNA(Cys) + L-cysteine + ATP = L-cysteinyl-tRNA(Cys) + AMP + diphosphate</text>
        <dbReference type="Rhea" id="RHEA:17773"/>
        <dbReference type="Rhea" id="RHEA-COMP:9661"/>
        <dbReference type="Rhea" id="RHEA-COMP:9679"/>
        <dbReference type="ChEBI" id="CHEBI:30616"/>
        <dbReference type="ChEBI" id="CHEBI:33019"/>
        <dbReference type="ChEBI" id="CHEBI:35235"/>
        <dbReference type="ChEBI" id="CHEBI:78442"/>
        <dbReference type="ChEBI" id="CHEBI:78517"/>
        <dbReference type="ChEBI" id="CHEBI:456215"/>
        <dbReference type="EC" id="6.1.1.16"/>
    </reaction>
</comment>
<evidence type="ECO:0000256" key="6">
    <source>
        <dbReference type="ARBA" id="ARBA00022723"/>
    </source>
</evidence>
<evidence type="ECO:0000256" key="8">
    <source>
        <dbReference type="ARBA" id="ARBA00022833"/>
    </source>
</evidence>
<evidence type="ECO:0000256" key="11">
    <source>
        <dbReference type="ARBA" id="ARBA00023146"/>
    </source>
</evidence>
<keyword evidence="10 12" id="KW-0648">Protein biosynthesis</keyword>
<keyword evidence="9 12" id="KW-0067">ATP-binding</keyword>
<feature type="binding site" evidence="12">
    <location>
        <position position="238"/>
    </location>
    <ligand>
        <name>Zn(2+)</name>
        <dbReference type="ChEBI" id="CHEBI:29105"/>
    </ligand>
</feature>
<evidence type="ECO:0000256" key="5">
    <source>
        <dbReference type="ARBA" id="ARBA00022598"/>
    </source>
</evidence>
<evidence type="ECO:0000256" key="12">
    <source>
        <dbReference type="HAMAP-Rule" id="MF_00041"/>
    </source>
</evidence>
<evidence type="ECO:0000259" key="13">
    <source>
        <dbReference type="SMART" id="SM00840"/>
    </source>
</evidence>
<keyword evidence="8 12" id="KW-0862">Zinc</keyword>
<dbReference type="Pfam" id="PF01406">
    <property type="entry name" value="tRNA-synt_1e"/>
    <property type="match status" value="1"/>
</dbReference>
<dbReference type="SMART" id="SM00840">
    <property type="entry name" value="DALR_2"/>
    <property type="match status" value="1"/>
</dbReference>
<dbReference type="CDD" id="cd00672">
    <property type="entry name" value="CysRS_core"/>
    <property type="match status" value="1"/>
</dbReference>
<dbReference type="InterPro" id="IPR032678">
    <property type="entry name" value="tRNA-synt_1_cat_dom"/>
</dbReference>
<keyword evidence="6 12" id="KW-0479">Metal-binding</keyword>
<evidence type="ECO:0000256" key="9">
    <source>
        <dbReference type="ARBA" id="ARBA00022840"/>
    </source>
</evidence>
<keyword evidence="11 12" id="KW-0030">Aminoacyl-tRNA synthetase</keyword>
<comment type="cofactor">
    <cofactor evidence="12">
        <name>Zn(2+)</name>
        <dbReference type="ChEBI" id="CHEBI:29105"/>
    </cofactor>
    <text evidence="12">Binds 1 zinc ion per subunit.</text>
</comment>
<evidence type="ECO:0000256" key="4">
    <source>
        <dbReference type="ARBA" id="ARBA00022490"/>
    </source>
</evidence>
<dbReference type="GO" id="GO:0006423">
    <property type="term" value="P:cysteinyl-tRNA aminoacylation"/>
    <property type="evidence" value="ECO:0007669"/>
    <property type="project" value="UniProtKB-UniRule"/>
</dbReference>
<dbReference type="SUPFAM" id="SSF47323">
    <property type="entry name" value="Anticodon-binding domain of a subclass of class I aminoacyl-tRNA synthetases"/>
    <property type="match status" value="1"/>
</dbReference>
<dbReference type="GO" id="GO:0008270">
    <property type="term" value="F:zinc ion binding"/>
    <property type="evidence" value="ECO:0007669"/>
    <property type="project" value="UniProtKB-UniRule"/>
</dbReference>
<evidence type="ECO:0000256" key="7">
    <source>
        <dbReference type="ARBA" id="ARBA00022741"/>
    </source>
</evidence>
<evidence type="ECO:0000256" key="10">
    <source>
        <dbReference type="ARBA" id="ARBA00022917"/>
    </source>
</evidence>
<dbReference type="Gene3D" id="1.20.120.1910">
    <property type="entry name" value="Cysteine-tRNA ligase, C-terminal anti-codon recognition domain"/>
    <property type="match status" value="1"/>
</dbReference>
<dbReference type="Pfam" id="PF23493">
    <property type="entry name" value="CysS_C"/>
    <property type="match status" value="1"/>
</dbReference>
<dbReference type="Gene3D" id="3.40.50.620">
    <property type="entry name" value="HUPs"/>
    <property type="match status" value="1"/>
</dbReference>
<comment type="subcellular location">
    <subcellularLocation>
        <location evidence="1 12">Cytoplasm</location>
    </subcellularLocation>
</comment>
<dbReference type="FunFam" id="3.40.50.620:FF:000009">
    <property type="entry name" value="Cysteine--tRNA ligase"/>
    <property type="match status" value="1"/>
</dbReference>
<dbReference type="NCBIfam" id="TIGR00435">
    <property type="entry name" value="cysS"/>
    <property type="match status" value="1"/>
</dbReference>
<dbReference type="EMBL" id="DSQF01000024">
    <property type="protein sequence ID" value="HGZ44122.1"/>
    <property type="molecule type" value="Genomic_DNA"/>
</dbReference>
<dbReference type="GO" id="GO:0004817">
    <property type="term" value="F:cysteine-tRNA ligase activity"/>
    <property type="evidence" value="ECO:0007669"/>
    <property type="project" value="UniProtKB-UniRule"/>
</dbReference>
<sequence length="465" mass="51907">MPLRIYDTLTREKREFVPVTPGKVRMYVCGMTVQNKPHVGHLRASLSAEVMRRYFEHLGYEVAYAYNFTDVDDKIIERANAEGVAYEKVSERNIEAYLRAADACNVKRATIYPRATQHIPEMHAMIAALIEKGHAYAAGGDVYFDVRSKADYGKLSGRRVDELREGYRIEPGEAKRDPLDFALWKGDKPGEPAWDSPWGPGRPGWHIECSAMAMKHLGETLDLHGGGQDLIFPHHENEIAQSESFSGRPFANFWTENGMVNLGGEKMSKSTGNFFFMDDVLAQVDPEVLRCYLLSTHYRSPIEFTLERLKEAAVAYQRLRGPLERAEAWDAPAAPAPGGALGEAVASADRLFHEAMDDDFNTARAIGHLFDLARAVNRALDEGAGTEARVAARRLLELGAVLGLFWKRPTGESWPAEVLALVEEREAARRAKDWKASDALRDRLLALGVVVKDTAQGPQLARRQV</sequence>
<dbReference type="GO" id="GO:0005524">
    <property type="term" value="F:ATP binding"/>
    <property type="evidence" value="ECO:0007669"/>
    <property type="project" value="UniProtKB-UniRule"/>
</dbReference>
<evidence type="ECO:0000256" key="2">
    <source>
        <dbReference type="ARBA" id="ARBA00005594"/>
    </source>
</evidence>
<dbReference type="InterPro" id="IPR056411">
    <property type="entry name" value="CysS_C"/>
</dbReference>
<dbReference type="EC" id="6.1.1.16" evidence="12"/>
<organism evidence="14">
    <name type="scientific">Eiseniibacteriota bacterium</name>
    <dbReference type="NCBI Taxonomy" id="2212470"/>
    <lineage>
        <taxon>Bacteria</taxon>
        <taxon>Candidatus Eiseniibacteriota</taxon>
    </lineage>
</organism>
<dbReference type="HAMAP" id="MF_00041">
    <property type="entry name" value="Cys_tRNA_synth"/>
    <property type="match status" value="1"/>
</dbReference>
<comment type="caution">
    <text evidence="14">The sequence shown here is derived from an EMBL/GenBank/DDBJ whole genome shotgun (WGS) entry which is preliminary data.</text>
</comment>
<keyword evidence="5 12" id="KW-0436">Ligase</keyword>
<evidence type="ECO:0000256" key="1">
    <source>
        <dbReference type="ARBA" id="ARBA00004496"/>
    </source>
</evidence>
<dbReference type="SUPFAM" id="SSF52374">
    <property type="entry name" value="Nucleotidylyl transferase"/>
    <property type="match status" value="1"/>
</dbReference>
<dbReference type="Pfam" id="PF09190">
    <property type="entry name" value="DALR_2"/>
    <property type="match status" value="1"/>
</dbReference>
<feature type="binding site" evidence="12">
    <location>
        <position position="209"/>
    </location>
    <ligand>
        <name>Zn(2+)</name>
        <dbReference type="ChEBI" id="CHEBI:29105"/>
    </ligand>
</feature>
<dbReference type="GO" id="GO:0005829">
    <property type="term" value="C:cytosol"/>
    <property type="evidence" value="ECO:0007669"/>
    <property type="project" value="TreeGrafter"/>
</dbReference>
<dbReference type="InterPro" id="IPR024909">
    <property type="entry name" value="Cys-tRNA/MSH_ligase"/>
</dbReference>
<dbReference type="InterPro" id="IPR015803">
    <property type="entry name" value="Cys-tRNA-ligase"/>
</dbReference>
<feature type="binding site" evidence="12">
    <location>
        <position position="234"/>
    </location>
    <ligand>
        <name>Zn(2+)</name>
        <dbReference type="ChEBI" id="CHEBI:29105"/>
    </ligand>
</feature>
<dbReference type="InterPro" id="IPR014729">
    <property type="entry name" value="Rossmann-like_a/b/a_fold"/>
</dbReference>
<accession>A0A832MKU5</accession>
<protein>
    <recommendedName>
        <fullName evidence="12">Cysteine--tRNA ligase</fullName>
        <ecNumber evidence="12">6.1.1.16</ecNumber>
    </recommendedName>
    <alternativeName>
        <fullName evidence="12">Cysteinyl-tRNA synthetase</fullName>
        <shortName evidence="12">CysRS</shortName>
    </alternativeName>
</protein>
<gene>
    <name evidence="12" type="primary">cysS</name>
    <name evidence="14" type="ORF">ENR23_12020</name>
</gene>
<feature type="short sequence motif" description="'KMSKS' region" evidence="12">
    <location>
        <begin position="266"/>
        <end position="270"/>
    </location>
</feature>
<evidence type="ECO:0000256" key="3">
    <source>
        <dbReference type="ARBA" id="ARBA00011245"/>
    </source>
</evidence>
<dbReference type="AlphaFoldDB" id="A0A832MKU5"/>
<dbReference type="PRINTS" id="PR00983">
    <property type="entry name" value="TRNASYNTHCYS"/>
</dbReference>
<comment type="similarity">
    <text evidence="2 12">Belongs to the class-I aminoacyl-tRNA synthetase family.</text>
</comment>
<dbReference type="InterPro" id="IPR009080">
    <property type="entry name" value="tRNAsynth_Ia_anticodon-bd"/>
</dbReference>
<feature type="short sequence motif" description="'HIGH' region" evidence="12">
    <location>
        <begin position="31"/>
        <end position="41"/>
    </location>
</feature>
<evidence type="ECO:0000313" key="14">
    <source>
        <dbReference type="EMBL" id="HGZ44122.1"/>
    </source>
</evidence>